<keyword evidence="2" id="KW-0472">Membrane</keyword>
<keyword evidence="4" id="KW-1185">Reference proteome</keyword>
<sequence length="114" mass="12330">MPSERENNPAQVRGDIQRGLTGDKKRGFDPAAAPLETDSEAGGAPLTAEEAQIDRAEQLRNRPADRSLEYGDAMRPFADLMGRKTTAHRSRTLLVLGAIVAAAILVYAIAVSWQ</sequence>
<feature type="transmembrane region" description="Helical" evidence="2">
    <location>
        <begin position="93"/>
        <end position="113"/>
    </location>
</feature>
<accession>A0ABY8D365</accession>
<evidence type="ECO:0000256" key="1">
    <source>
        <dbReference type="SAM" id="MobiDB-lite"/>
    </source>
</evidence>
<proteinExistence type="predicted"/>
<keyword evidence="2" id="KW-0812">Transmembrane</keyword>
<dbReference type="Proteomes" id="UP001235547">
    <property type="component" value="Chromosome 1"/>
</dbReference>
<protein>
    <recommendedName>
        <fullName evidence="5">Transmembrane protein</fullName>
    </recommendedName>
</protein>
<evidence type="ECO:0000313" key="4">
    <source>
        <dbReference type="Proteomes" id="UP001235547"/>
    </source>
</evidence>
<keyword evidence="2" id="KW-1133">Transmembrane helix</keyword>
<organism evidence="3 4">
    <name type="scientific">Sinorhizobium numidicum</name>
    <dbReference type="NCBI Taxonomy" id="680248"/>
    <lineage>
        <taxon>Bacteria</taxon>
        <taxon>Pseudomonadati</taxon>
        <taxon>Pseudomonadota</taxon>
        <taxon>Alphaproteobacteria</taxon>
        <taxon>Hyphomicrobiales</taxon>
        <taxon>Rhizobiaceae</taxon>
        <taxon>Sinorhizobium/Ensifer group</taxon>
        <taxon>Sinorhizobium</taxon>
    </lineage>
</organism>
<gene>
    <name evidence="3" type="ORF">PYH38_003012</name>
</gene>
<dbReference type="EMBL" id="CP120371">
    <property type="protein sequence ID" value="WEX84158.1"/>
    <property type="molecule type" value="Genomic_DNA"/>
</dbReference>
<name>A0ABY8D365_9HYPH</name>
<reference evidence="3 4" key="1">
    <citation type="submission" date="2023-03" db="EMBL/GenBank/DDBJ databases">
        <authorList>
            <person name="Kaur S."/>
            <person name="Espinosa-Saiz D."/>
            <person name="Velazquez E."/>
            <person name="Menendez E."/>
            <person name="diCenzo G.C."/>
        </authorList>
    </citation>
    <scope>NUCLEOTIDE SEQUENCE [LARGE SCALE GENOMIC DNA]</scope>
    <source>
        <strain evidence="3 4">LMG 27395</strain>
    </source>
</reference>
<evidence type="ECO:0000256" key="2">
    <source>
        <dbReference type="SAM" id="Phobius"/>
    </source>
</evidence>
<dbReference type="RefSeq" id="WP_280735063.1">
    <property type="nucleotide sequence ID" value="NZ_CP120368.1"/>
</dbReference>
<feature type="region of interest" description="Disordered" evidence="1">
    <location>
        <begin position="1"/>
        <end position="47"/>
    </location>
</feature>
<evidence type="ECO:0000313" key="3">
    <source>
        <dbReference type="EMBL" id="WEX84158.1"/>
    </source>
</evidence>
<evidence type="ECO:0008006" key="5">
    <source>
        <dbReference type="Google" id="ProtNLM"/>
    </source>
</evidence>